<name>A0ABU3GTJ3_9SPHI</name>
<organism evidence="2 3">
    <name type="scientific">Mucilaginibacter terrae</name>
    <dbReference type="NCBI Taxonomy" id="1955052"/>
    <lineage>
        <taxon>Bacteria</taxon>
        <taxon>Pseudomonadati</taxon>
        <taxon>Bacteroidota</taxon>
        <taxon>Sphingobacteriia</taxon>
        <taxon>Sphingobacteriales</taxon>
        <taxon>Sphingobacteriaceae</taxon>
        <taxon>Mucilaginibacter</taxon>
    </lineage>
</organism>
<keyword evidence="1" id="KW-0732">Signal</keyword>
<evidence type="ECO:0000313" key="3">
    <source>
        <dbReference type="Proteomes" id="UP001258315"/>
    </source>
</evidence>
<dbReference type="Proteomes" id="UP001258315">
    <property type="component" value="Unassembled WGS sequence"/>
</dbReference>
<accession>A0ABU3GTJ3</accession>
<sequence>MKFRSDICFMAWLPAVLVVMAGCFSSCSTLNETSKIAALKNDYCVPAIKYQQDDTLSLKEDYSTDALIRAKLNLHDLKMASHLGLNKTLVSYLSSSSLVDRLATKQQLIEKILLFNTQMEAIVAELDCNGERFEQLTRYLGEKNGHTTVRLTVASILTAAAVSVSTAFIKNDKVDKGVNIGGGVAGAALGFMLLNPKGKKTKLQTGKGLLTNVWNENNADNSFPPALWRVMTDKAFSNSGESSLLQTLKKRWVLFVFSGKIEANDELRFFKNGGDFSEEDVQHLADMHNQLQASVRSVQQDTRSLIEGINRL</sequence>
<keyword evidence="3" id="KW-1185">Reference proteome</keyword>
<proteinExistence type="predicted"/>
<feature type="signal peptide" evidence="1">
    <location>
        <begin position="1"/>
        <end position="21"/>
    </location>
</feature>
<gene>
    <name evidence="2" type="ORF">QE417_002169</name>
</gene>
<evidence type="ECO:0000313" key="2">
    <source>
        <dbReference type="EMBL" id="MDT3403097.1"/>
    </source>
</evidence>
<reference evidence="3" key="1">
    <citation type="submission" date="2023-07" db="EMBL/GenBank/DDBJ databases">
        <title>Functional and genomic diversity of the sorghum phyllosphere microbiome.</title>
        <authorList>
            <person name="Shade A."/>
        </authorList>
    </citation>
    <scope>NUCLEOTIDE SEQUENCE [LARGE SCALE GENOMIC DNA]</scope>
    <source>
        <strain evidence="3">SORGH_AS_0422</strain>
    </source>
</reference>
<dbReference type="PROSITE" id="PS51257">
    <property type="entry name" value="PROKAR_LIPOPROTEIN"/>
    <property type="match status" value="1"/>
</dbReference>
<dbReference type="EMBL" id="JAVLVU010000001">
    <property type="protein sequence ID" value="MDT3403097.1"/>
    <property type="molecule type" value="Genomic_DNA"/>
</dbReference>
<protein>
    <recommendedName>
        <fullName evidence="4">Lipoprotein</fullName>
    </recommendedName>
</protein>
<evidence type="ECO:0000256" key="1">
    <source>
        <dbReference type="SAM" id="SignalP"/>
    </source>
</evidence>
<evidence type="ECO:0008006" key="4">
    <source>
        <dbReference type="Google" id="ProtNLM"/>
    </source>
</evidence>
<feature type="chain" id="PRO_5046746504" description="Lipoprotein" evidence="1">
    <location>
        <begin position="22"/>
        <end position="312"/>
    </location>
</feature>
<comment type="caution">
    <text evidence="2">The sequence shown here is derived from an EMBL/GenBank/DDBJ whole genome shotgun (WGS) entry which is preliminary data.</text>
</comment>